<dbReference type="Pfam" id="PF13516">
    <property type="entry name" value="LRR_6"/>
    <property type="match status" value="1"/>
</dbReference>
<dbReference type="Gene3D" id="1.20.1280.50">
    <property type="match status" value="1"/>
</dbReference>
<proteinExistence type="predicted"/>
<dbReference type="PANTHER" id="PTHR13318">
    <property type="entry name" value="PARTNER OF PAIRED, ISOFORM B-RELATED"/>
    <property type="match status" value="1"/>
</dbReference>
<dbReference type="GO" id="GO:0019005">
    <property type="term" value="C:SCF ubiquitin ligase complex"/>
    <property type="evidence" value="ECO:0007669"/>
    <property type="project" value="TreeGrafter"/>
</dbReference>
<keyword evidence="5" id="KW-1185">Reference proteome</keyword>
<comment type="caution">
    <text evidence="4">The sequence shown here is derived from an EMBL/GenBank/DDBJ whole genome shotgun (WGS) entry which is preliminary data.</text>
</comment>
<dbReference type="InterPro" id="IPR001810">
    <property type="entry name" value="F-box_dom"/>
</dbReference>
<reference evidence="4 5" key="1">
    <citation type="submission" date="2024-03" db="EMBL/GenBank/DDBJ databases">
        <title>Adaptation during the transition from Ophiocordyceps entomopathogen to insect associate is accompanied by gene loss and intensified selection.</title>
        <authorList>
            <person name="Ward C.M."/>
            <person name="Onetto C.A."/>
            <person name="Borneman A.R."/>
        </authorList>
    </citation>
    <scope>NUCLEOTIDE SEQUENCE [LARGE SCALE GENOMIC DNA]</scope>
    <source>
        <strain evidence="4">AWRI1</strain>
        <tissue evidence="4">Single Adult Female</tissue>
    </source>
</reference>
<dbReference type="InterPro" id="IPR001611">
    <property type="entry name" value="Leu-rich_rpt"/>
</dbReference>
<dbReference type="PANTHER" id="PTHR13318:SF50">
    <property type="entry name" value="F-BOX_LRR-REPEAT PROTEIN 7"/>
    <property type="match status" value="1"/>
</dbReference>
<dbReference type="InterPro" id="IPR032675">
    <property type="entry name" value="LRR_dom_sf"/>
</dbReference>
<dbReference type="SMART" id="SM00256">
    <property type="entry name" value="FBOX"/>
    <property type="match status" value="1"/>
</dbReference>
<dbReference type="GO" id="GO:0031146">
    <property type="term" value="P:SCF-dependent proteasomal ubiquitin-dependent protein catabolic process"/>
    <property type="evidence" value="ECO:0007669"/>
    <property type="project" value="TreeGrafter"/>
</dbReference>
<evidence type="ECO:0000313" key="4">
    <source>
        <dbReference type="EMBL" id="KAK7573508.1"/>
    </source>
</evidence>
<evidence type="ECO:0000256" key="2">
    <source>
        <dbReference type="SAM" id="MobiDB-lite"/>
    </source>
</evidence>
<evidence type="ECO:0000313" key="5">
    <source>
        <dbReference type="Proteomes" id="UP001367676"/>
    </source>
</evidence>
<feature type="domain" description="F-box" evidence="3">
    <location>
        <begin position="189"/>
        <end position="235"/>
    </location>
</feature>
<dbReference type="SUPFAM" id="SSF81383">
    <property type="entry name" value="F-box domain"/>
    <property type="match status" value="1"/>
</dbReference>
<name>A0AAN9XYR7_9HEMI</name>
<dbReference type="FunFam" id="3.80.10.10:FF:000122">
    <property type="entry name" value="F-box/LRR-repeat protein 7 isoform X1"/>
    <property type="match status" value="1"/>
</dbReference>
<dbReference type="Pfam" id="PF12937">
    <property type="entry name" value="F-box-like"/>
    <property type="match status" value="1"/>
</dbReference>
<dbReference type="InterPro" id="IPR006553">
    <property type="entry name" value="Leu-rich_rpt_Cys-con_subtyp"/>
</dbReference>
<dbReference type="SMART" id="SM00367">
    <property type="entry name" value="LRR_CC"/>
    <property type="match status" value="10"/>
</dbReference>
<dbReference type="Proteomes" id="UP001367676">
    <property type="component" value="Unassembled WGS sequence"/>
</dbReference>
<feature type="compositionally biased region" description="Acidic residues" evidence="2">
    <location>
        <begin position="73"/>
        <end position="86"/>
    </location>
</feature>
<dbReference type="InterPro" id="IPR057207">
    <property type="entry name" value="FBXL15_LRR"/>
</dbReference>
<dbReference type="Pfam" id="PF25372">
    <property type="entry name" value="DUF7885"/>
    <property type="match status" value="1"/>
</dbReference>
<sequence>MSSSGSTASPVVCPLAKLGRGVSRYPRPASCTSLIFNSSVDSPLRTNIFKGSSSVNDEDEDDPRHSRLYRNLDEDDDDDDEEEEEDECHRSVRSSRVRRVDLDALDAADAYEYRYPHSGADGGHFFTNEKLQQDTRFFDPSYKCRYSPGRNSPYLDQGYHTLVSASPSGWPTTTTALPSSKHKKTQPKCNYFDGVTDDILVRVFSSLSTNELCTVSRVCRRWYNVAWHPSLWRTITLSGERMCGDVAVRSILRRLCVGGGGGQNQNGGGYCSSIRQLFVCEGAKITDKGLTLLSRRCPQLTHVQLHNCPSLTDSSVCELVSRCPSIQHLDVTGCSLISSLNVIPGAILPHKLLVQYLDLTDCISVQDSSLRIILRNCPQLTYLYLRRCVKITDAGVKCIASFCSSMRELSVSDCHLVTDFALYELAKLGSNLRYLSVAKCGQVSDVGLKVIAKRCYKLRYLNVRGCEAVSDDALVAVAHSCPRLRALDIGKCDVSDAGLKVLAENCPNLKKLSVRNCDLVTDRGIQFVCYYCRGLQQLNIQDCQITLEGYKAVKRFCKRCIIEHTNPGFF</sequence>
<accession>A0AAN9XYR7</accession>
<dbReference type="SUPFAM" id="SSF52047">
    <property type="entry name" value="RNI-like"/>
    <property type="match status" value="1"/>
</dbReference>
<gene>
    <name evidence="4" type="ORF">V9T40_010699</name>
</gene>
<organism evidence="4 5">
    <name type="scientific">Parthenolecanium corni</name>
    <dbReference type="NCBI Taxonomy" id="536013"/>
    <lineage>
        <taxon>Eukaryota</taxon>
        <taxon>Metazoa</taxon>
        <taxon>Ecdysozoa</taxon>
        <taxon>Arthropoda</taxon>
        <taxon>Hexapoda</taxon>
        <taxon>Insecta</taxon>
        <taxon>Pterygota</taxon>
        <taxon>Neoptera</taxon>
        <taxon>Paraneoptera</taxon>
        <taxon>Hemiptera</taxon>
        <taxon>Sternorrhyncha</taxon>
        <taxon>Coccoidea</taxon>
        <taxon>Coccidae</taxon>
        <taxon>Parthenolecanium</taxon>
    </lineage>
</organism>
<keyword evidence="1" id="KW-0833">Ubl conjugation pathway</keyword>
<dbReference type="PROSITE" id="PS50181">
    <property type="entry name" value="FBOX"/>
    <property type="match status" value="1"/>
</dbReference>
<dbReference type="AlphaFoldDB" id="A0AAN9XYR7"/>
<feature type="region of interest" description="Disordered" evidence="2">
    <location>
        <begin position="50"/>
        <end position="90"/>
    </location>
</feature>
<evidence type="ECO:0000259" key="3">
    <source>
        <dbReference type="PROSITE" id="PS50181"/>
    </source>
</evidence>
<evidence type="ECO:0000256" key="1">
    <source>
        <dbReference type="ARBA" id="ARBA00022786"/>
    </source>
</evidence>
<dbReference type="EMBL" id="JBBCAQ010000037">
    <property type="protein sequence ID" value="KAK7573508.1"/>
    <property type="molecule type" value="Genomic_DNA"/>
</dbReference>
<dbReference type="Gene3D" id="3.80.10.10">
    <property type="entry name" value="Ribonuclease Inhibitor"/>
    <property type="match status" value="2"/>
</dbReference>
<protein>
    <recommendedName>
        <fullName evidence="3">F-box domain-containing protein</fullName>
    </recommendedName>
</protein>
<dbReference type="InterPro" id="IPR036047">
    <property type="entry name" value="F-box-like_dom_sf"/>
</dbReference>